<protein>
    <submittedName>
        <fullName evidence="5">Diguanylate cyclase</fullName>
    </submittedName>
</protein>
<evidence type="ECO:0000259" key="4">
    <source>
        <dbReference type="PROSITE" id="PS50887"/>
    </source>
</evidence>
<dbReference type="SMART" id="SM00448">
    <property type="entry name" value="REC"/>
    <property type="match status" value="1"/>
</dbReference>
<evidence type="ECO:0000256" key="1">
    <source>
        <dbReference type="ARBA" id="ARBA00022553"/>
    </source>
</evidence>
<keyword evidence="1 2" id="KW-0597">Phosphoprotein</keyword>
<accession>A0A935K271</accession>
<dbReference type="SUPFAM" id="SSF55073">
    <property type="entry name" value="Nucleotide cyclase"/>
    <property type="match status" value="1"/>
</dbReference>
<evidence type="ECO:0000313" key="5">
    <source>
        <dbReference type="EMBL" id="MBK7414357.1"/>
    </source>
</evidence>
<dbReference type="Pfam" id="PF00072">
    <property type="entry name" value="Response_reg"/>
    <property type="match status" value="1"/>
</dbReference>
<gene>
    <name evidence="5" type="ORF">IPJ38_03790</name>
</gene>
<dbReference type="Pfam" id="PF00990">
    <property type="entry name" value="GGDEF"/>
    <property type="match status" value="1"/>
</dbReference>
<dbReference type="PANTHER" id="PTHR44591:SF3">
    <property type="entry name" value="RESPONSE REGULATORY DOMAIN-CONTAINING PROTEIN"/>
    <property type="match status" value="1"/>
</dbReference>
<name>A0A935K271_9RHOO</name>
<dbReference type="InterPro" id="IPR001789">
    <property type="entry name" value="Sig_transdc_resp-reg_receiver"/>
</dbReference>
<dbReference type="InterPro" id="IPR050595">
    <property type="entry name" value="Bact_response_regulator"/>
</dbReference>
<dbReference type="EMBL" id="JADJMS010000008">
    <property type="protein sequence ID" value="MBK7414357.1"/>
    <property type="molecule type" value="Genomic_DNA"/>
</dbReference>
<dbReference type="CDD" id="cd00156">
    <property type="entry name" value="REC"/>
    <property type="match status" value="1"/>
</dbReference>
<feature type="modified residue" description="4-aspartylphosphate" evidence="2">
    <location>
        <position position="55"/>
    </location>
</feature>
<dbReference type="InterPro" id="IPR011006">
    <property type="entry name" value="CheY-like_superfamily"/>
</dbReference>
<dbReference type="Gene3D" id="3.40.50.2300">
    <property type="match status" value="1"/>
</dbReference>
<comment type="caution">
    <text evidence="5">The sequence shown here is derived from an EMBL/GenBank/DDBJ whole genome shotgun (WGS) entry which is preliminary data.</text>
</comment>
<dbReference type="Proteomes" id="UP000739411">
    <property type="component" value="Unassembled WGS sequence"/>
</dbReference>
<feature type="domain" description="GGDEF" evidence="4">
    <location>
        <begin position="170"/>
        <end position="304"/>
    </location>
</feature>
<dbReference type="InterPro" id="IPR043128">
    <property type="entry name" value="Rev_trsase/Diguanyl_cyclase"/>
</dbReference>
<proteinExistence type="predicted"/>
<sequence>MADLPRILVVDDSRMVRMTLIKHLKGQYEVREECDGEAAWQTLVLDQSLHAVISDLQMPKLDGYGLLENLRSSKLRRLQEMPFILVSGEETEEERERARSLGVSDFVTKGAGSSEILARLNNLLALSAARENLEAGREAMVQDPGSGLFSRKYLELQAAQALAHAARYGLEVSILVLGFDTFDQVRTKLGNEVAEQVGSRFVKMLAAKVRQEDSLGHYGAGQYAIIAPGTSPVLCAAFAERVRQAVEVARVSVQGNSISLTVSVGLSSIPGDAASSAVALLELAGQRMHDAMLAGGNRIVSGVLNPGSARQMTLQHAVELITARREEAVLPHLAALGGQVLPLLRLMNQELGLELPLAEIERRLQDRAVDKK</sequence>
<dbReference type="PROSITE" id="PS50110">
    <property type="entry name" value="RESPONSE_REGULATORY"/>
    <property type="match status" value="1"/>
</dbReference>
<dbReference type="PANTHER" id="PTHR44591">
    <property type="entry name" value="STRESS RESPONSE REGULATOR PROTEIN 1"/>
    <property type="match status" value="1"/>
</dbReference>
<dbReference type="Gene3D" id="3.30.70.270">
    <property type="match status" value="1"/>
</dbReference>
<organism evidence="5 6">
    <name type="scientific">Candidatus Dechloromonas phosphorivorans</name>
    <dbReference type="NCBI Taxonomy" id="2899244"/>
    <lineage>
        <taxon>Bacteria</taxon>
        <taxon>Pseudomonadati</taxon>
        <taxon>Pseudomonadota</taxon>
        <taxon>Betaproteobacteria</taxon>
        <taxon>Rhodocyclales</taxon>
        <taxon>Azonexaceae</taxon>
        <taxon>Dechloromonas</taxon>
    </lineage>
</organism>
<dbReference type="NCBIfam" id="TIGR00254">
    <property type="entry name" value="GGDEF"/>
    <property type="match status" value="1"/>
</dbReference>
<reference evidence="5 6" key="1">
    <citation type="submission" date="2020-10" db="EMBL/GenBank/DDBJ databases">
        <title>Connecting structure to function with the recovery of over 1000 high-quality activated sludge metagenome-assembled genomes encoding full-length rRNA genes using long-read sequencing.</title>
        <authorList>
            <person name="Singleton C.M."/>
            <person name="Petriglieri F."/>
            <person name="Kristensen J.M."/>
            <person name="Kirkegaard R.H."/>
            <person name="Michaelsen T.Y."/>
            <person name="Andersen M.H."/>
            <person name="Karst S.M."/>
            <person name="Dueholm M.S."/>
            <person name="Nielsen P.H."/>
            <person name="Albertsen M."/>
        </authorList>
    </citation>
    <scope>NUCLEOTIDE SEQUENCE [LARGE SCALE GENOMIC DNA]</scope>
    <source>
        <strain evidence="5">EsbW_18-Q3-R4-48_BATAC.463</strain>
    </source>
</reference>
<dbReference type="SMART" id="SM00267">
    <property type="entry name" value="GGDEF"/>
    <property type="match status" value="1"/>
</dbReference>
<dbReference type="AlphaFoldDB" id="A0A935K271"/>
<feature type="domain" description="Response regulatory" evidence="3">
    <location>
        <begin position="6"/>
        <end position="124"/>
    </location>
</feature>
<evidence type="ECO:0000256" key="2">
    <source>
        <dbReference type="PROSITE-ProRule" id="PRU00169"/>
    </source>
</evidence>
<dbReference type="CDD" id="cd01949">
    <property type="entry name" value="GGDEF"/>
    <property type="match status" value="1"/>
</dbReference>
<dbReference type="PROSITE" id="PS50887">
    <property type="entry name" value="GGDEF"/>
    <property type="match status" value="1"/>
</dbReference>
<dbReference type="InterPro" id="IPR029787">
    <property type="entry name" value="Nucleotide_cyclase"/>
</dbReference>
<dbReference type="GO" id="GO:0000160">
    <property type="term" value="P:phosphorelay signal transduction system"/>
    <property type="evidence" value="ECO:0007669"/>
    <property type="project" value="InterPro"/>
</dbReference>
<evidence type="ECO:0000313" key="6">
    <source>
        <dbReference type="Proteomes" id="UP000739411"/>
    </source>
</evidence>
<dbReference type="SUPFAM" id="SSF52172">
    <property type="entry name" value="CheY-like"/>
    <property type="match status" value="1"/>
</dbReference>
<evidence type="ECO:0000259" key="3">
    <source>
        <dbReference type="PROSITE" id="PS50110"/>
    </source>
</evidence>
<dbReference type="InterPro" id="IPR000160">
    <property type="entry name" value="GGDEF_dom"/>
</dbReference>